<dbReference type="PROSITE" id="PS51379">
    <property type="entry name" value="4FE4S_FER_2"/>
    <property type="match status" value="1"/>
</dbReference>
<dbReference type="PANTHER" id="PTHR42827">
    <property type="entry name" value="IRON-SULFUR CLUSTER-BINDING PROTEIN-RELATED"/>
    <property type="match status" value="1"/>
</dbReference>
<dbReference type="KEGG" id="aaut:ACETAC_02785"/>
<keyword evidence="6" id="KW-1185">Reference proteome</keyword>
<organism evidence="5 6">
    <name type="scientific">Aceticella autotrophica</name>
    <dbReference type="NCBI Taxonomy" id="2755338"/>
    <lineage>
        <taxon>Bacteria</taxon>
        <taxon>Bacillati</taxon>
        <taxon>Bacillota</taxon>
        <taxon>Clostridia</taxon>
        <taxon>Thermoanaerobacterales</taxon>
        <taxon>Thermoanaerobacteraceae</taxon>
        <taxon>Aceticella</taxon>
    </lineage>
</organism>
<dbReference type="Gene3D" id="3.30.70.3270">
    <property type="match status" value="1"/>
</dbReference>
<keyword evidence="2" id="KW-0408">Iron</keyword>
<protein>
    <submittedName>
        <fullName evidence="5">Epoxyqueuosine reductase</fullName>
    </submittedName>
</protein>
<name>A0A975AWL9_9THEO</name>
<dbReference type="EMBL" id="CP060096">
    <property type="protein sequence ID" value="QSZ27832.1"/>
    <property type="molecule type" value="Genomic_DNA"/>
</dbReference>
<dbReference type="RefSeq" id="WP_284680550.1">
    <property type="nucleotide sequence ID" value="NZ_CP060096.1"/>
</dbReference>
<gene>
    <name evidence="5" type="ORF">ACETAC_02785</name>
</gene>
<sequence>MNKQEILQKNAKKWGASLVAFSNLNGVLPDNLKDLPYGMTIVIKLSDRIIDEIKDKPTYTYFHHYRSVNTLIDQITLRMVLMIEEFGYNALAVPASQSIAELGEYRGLFQHKTAATRAGIGWIGKNDLLITEKYGPRVRLGTVLTDMPFKTGIPIVESKCGDCSLCVKSCPAMALNGYKWEEGIERSKILDARACSEYMKKNYQHIGRGSVCGICMRVCPYGKKTDITKTAKIKT</sequence>
<dbReference type="InterPro" id="IPR017900">
    <property type="entry name" value="4Fe4S_Fe_S_CS"/>
</dbReference>
<dbReference type="AlphaFoldDB" id="A0A975AWL9"/>
<accession>A0A975AWL9</accession>
<dbReference type="GO" id="GO:0046872">
    <property type="term" value="F:metal ion binding"/>
    <property type="evidence" value="ECO:0007669"/>
    <property type="project" value="UniProtKB-KW"/>
</dbReference>
<evidence type="ECO:0000313" key="6">
    <source>
        <dbReference type="Proteomes" id="UP000671913"/>
    </source>
</evidence>
<keyword evidence="3" id="KW-0411">Iron-sulfur</keyword>
<dbReference type="PROSITE" id="PS00198">
    <property type="entry name" value="4FE4S_FER_1"/>
    <property type="match status" value="1"/>
</dbReference>
<reference evidence="5" key="1">
    <citation type="submission" date="2020-08" db="EMBL/GenBank/DDBJ databases">
        <title>Genomic insights into the carbon and energy metabolism of the first obligate autotrophic acetogenic bacterium Aceticella autotrophica gen. nov., sp. nov.</title>
        <authorList>
            <person name="Toshchakov S.V."/>
            <person name="Elcheninov A.G."/>
            <person name="Kublanov I.V."/>
            <person name="Frolov E.N."/>
            <person name="Lebedinsky A.V."/>
        </authorList>
    </citation>
    <scope>NUCLEOTIDE SEQUENCE</scope>
    <source>
        <strain evidence="5">3443-3Ac</strain>
    </source>
</reference>
<evidence type="ECO:0000256" key="1">
    <source>
        <dbReference type="ARBA" id="ARBA00022723"/>
    </source>
</evidence>
<evidence type="ECO:0000256" key="3">
    <source>
        <dbReference type="ARBA" id="ARBA00023014"/>
    </source>
</evidence>
<evidence type="ECO:0000256" key="2">
    <source>
        <dbReference type="ARBA" id="ARBA00023004"/>
    </source>
</evidence>
<dbReference type="InterPro" id="IPR017896">
    <property type="entry name" value="4Fe4S_Fe-S-bd"/>
</dbReference>
<dbReference type="GO" id="GO:0051536">
    <property type="term" value="F:iron-sulfur cluster binding"/>
    <property type="evidence" value="ECO:0007669"/>
    <property type="project" value="UniProtKB-KW"/>
</dbReference>
<evidence type="ECO:0000313" key="5">
    <source>
        <dbReference type="EMBL" id="QSZ27832.1"/>
    </source>
</evidence>
<dbReference type="PANTHER" id="PTHR42827:SF1">
    <property type="entry name" value="IRON-SULFUR CLUSTER-BINDING PROTEIN"/>
    <property type="match status" value="1"/>
</dbReference>
<dbReference type="Proteomes" id="UP000671913">
    <property type="component" value="Chromosome"/>
</dbReference>
<keyword evidence="1" id="KW-0479">Metal-binding</keyword>
<dbReference type="SUPFAM" id="SSF46548">
    <property type="entry name" value="alpha-helical ferredoxin"/>
    <property type="match status" value="1"/>
</dbReference>
<feature type="domain" description="4Fe-4S ferredoxin-type" evidence="4">
    <location>
        <begin position="151"/>
        <end position="181"/>
    </location>
</feature>
<evidence type="ECO:0000259" key="4">
    <source>
        <dbReference type="PROSITE" id="PS51379"/>
    </source>
</evidence>
<proteinExistence type="predicted"/>
<dbReference type="Pfam" id="PF13484">
    <property type="entry name" value="Fer4_16"/>
    <property type="match status" value="1"/>
</dbReference>